<evidence type="ECO:0000256" key="1">
    <source>
        <dbReference type="SAM" id="MobiDB-lite"/>
    </source>
</evidence>
<feature type="transmembrane region" description="Helical" evidence="2">
    <location>
        <begin position="241"/>
        <end position="260"/>
    </location>
</feature>
<reference evidence="3" key="1">
    <citation type="submission" date="2020-05" db="EMBL/GenBank/DDBJ databases">
        <authorList>
            <person name="Chiriac C."/>
            <person name="Salcher M."/>
            <person name="Ghai R."/>
            <person name="Kavagutti S V."/>
        </authorList>
    </citation>
    <scope>NUCLEOTIDE SEQUENCE</scope>
</reference>
<keyword evidence="2" id="KW-0472">Membrane</keyword>
<feature type="compositionally biased region" description="Basic and acidic residues" evidence="1">
    <location>
        <begin position="67"/>
        <end position="81"/>
    </location>
</feature>
<keyword evidence="2" id="KW-1133">Transmembrane helix</keyword>
<gene>
    <name evidence="3" type="ORF">UFOPK1619_00720</name>
</gene>
<name>A0A6J6E185_9ZZZZ</name>
<evidence type="ECO:0000256" key="2">
    <source>
        <dbReference type="SAM" id="Phobius"/>
    </source>
</evidence>
<sequence>MNAAPFGHSWENFKKWVEPSAEVINPTGIAYVTGGAGEARISSDEPTEPVVGEEAHSGAPLAAASGEEDHSKEEGHHKSDCGTKTPVDGVCVAPQLKHAPFKWSKAGLSMLIVFAGMLSSWILCVQLYERKNKKLVGLTERNKALGAGYKFLVNKYYLDALYENVIVRSIAHPIARGAYWINQNILDGIVNGAGTSAKTVAGWVYRNVDQKLVDGAVNGSGNAAQAAGGALQPVQSGKVNMYGALLFGSAAIGALILVIINT</sequence>
<dbReference type="Gene3D" id="1.20.5.2700">
    <property type="match status" value="2"/>
</dbReference>
<keyword evidence="2" id="KW-0812">Transmembrane</keyword>
<dbReference type="AlphaFoldDB" id="A0A6J6E185"/>
<feature type="region of interest" description="Disordered" evidence="1">
    <location>
        <begin position="38"/>
        <end position="83"/>
    </location>
</feature>
<organism evidence="3">
    <name type="scientific">freshwater metagenome</name>
    <dbReference type="NCBI Taxonomy" id="449393"/>
    <lineage>
        <taxon>unclassified sequences</taxon>
        <taxon>metagenomes</taxon>
        <taxon>ecological metagenomes</taxon>
    </lineage>
</organism>
<evidence type="ECO:0000313" key="3">
    <source>
        <dbReference type="EMBL" id="CAB4567138.1"/>
    </source>
</evidence>
<proteinExistence type="predicted"/>
<accession>A0A6J6E185</accession>
<protein>
    <submittedName>
        <fullName evidence="3">Unannotated protein</fullName>
    </submittedName>
</protein>
<feature type="transmembrane region" description="Helical" evidence="2">
    <location>
        <begin position="106"/>
        <end position="128"/>
    </location>
</feature>
<dbReference type="EMBL" id="CAEZTI010000135">
    <property type="protein sequence ID" value="CAB4567138.1"/>
    <property type="molecule type" value="Genomic_DNA"/>
</dbReference>